<organism evidence="2 3">
    <name type="scientific">Ectorhizobium quercum</name>
    <dbReference type="NCBI Taxonomy" id="2965071"/>
    <lineage>
        <taxon>Bacteria</taxon>
        <taxon>Pseudomonadati</taxon>
        <taxon>Pseudomonadota</taxon>
        <taxon>Alphaproteobacteria</taxon>
        <taxon>Hyphomicrobiales</taxon>
        <taxon>Rhizobiaceae</taxon>
        <taxon>Ectorhizobium</taxon>
    </lineage>
</organism>
<name>A0AAE3N2J6_9HYPH</name>
<keyword evidence="3" id="KW-1185">Reference proteome</keyword>
<dbReference type="Pfam" id="PF13454">
    <property type="entry name" value="NAD_binding_9"/>
    <property type="match status" value="1"/>
</dbReference>
<accession>A0AAE3N2J6</accession>
<dbReference type="PRINTS" id="PR00411">
    <property type="entry name" value="PNDRDTASEI"/>
</dbReference>
<evidence type="ECO:0000259" key="1">
    <source>
        <dbReference type="Pfam" id="PF13454"/>
    </source>
</evidence>
<evidence type="ECO:0000313" key="2">
    <source>
        <dbReference type="EMBL" id="MCX8999643.1"/>
    </source>
</evidence>
<dbReference type="PANTHER" id="PTHR40254:SF1">
    <property type="entry name" value="BLR0577 PROTEIN"/>
    <property type="match status" value="1"/>
</dbReference>
<dbReference type="InterPro" id="IPR036188">
    <property type="entry name" value="FAD/NAD-bd_sf"/>
</dbReference>
<dbReference type="InterPro" id="IPR052189">
    <property type="entry name" value="L-asp_N-monooxygenase_NS-form"/>
</dbReference>
<dbReference type="Gene3D" id="3.50.50.60">
    <property type="entry name" value="FAD/NAD(P)-binding domain"/>
    <property type="match status" value="1"/>
</dbReference>
<sequence>MLPKAETGYVEPAAGRHRVVIVGGGFSGASVARCLALGGHVRPGDLVVYEPRHRLGAGLAYDTANPALRLNAAAHKMRVLPEQPDAFLRFMEQRGHLARDPEAMSETGDIYASRADFADFMGEAMQPFLDDGTILHCRERIADVARVAGGWHIRTDTGTNHFADTLVIAIGHPPATAPAPLSPLIGQDERILTDPNRTGSVAIHDRVLIVGAGLTALDYLAALDQQGHKGPITLLCRSGLLPERHSDTPTEPFGDFLSPPSRSATALLAAVRETLEKARAAGKPWQCVFDTLRKQGQAIWRDLPDAERARFLRHLGRRYEVSRFRMPPQNETLLRKLRQEGRLEMLTGRVESARSRRSGLEIGLRLRHGGRILHQTFDRVAIATGSDQSRHFHTQPWLESLRMAGHIVPAALGLGIACDQDSRAIASDGRACRDLFVIGPPTRATFGEITGAPEIVVQAAHIARQIDATLAPSHAVLQS</sequence>
<evidence type="ECO:0000313" key="3">
    <source>
        <dbReference type="Proteomes" id="UP001208771"/>
    </source>
</evidence>
<feature type="domain" description="FAD-dependent urate hydroxylase HpyO/Asp monooxygenase CreE-like FAD/NAD(P)-binding" evidence="1">
    <location>
        <begin position="20"/>
        <end position="172"/>
    </location>
</feature>
<dbReference type="PRINTS" id="PR00368">
    <property type="entry name" value="FADPNR"/>
</dbReference>
<dbReference type="Proteomes" id="UP001208771">
    <property type="component" value="Unassembled WGS sequence"/>
</dbReference>
<dbReference type="RefSeq" id="WP_306413142.1">
    <property type="nucleotide sequence ID" value="NZ_JANFPI010000010.1"/>
</dbReference>
<comment type="caution">
    <text evidence="2">The sequence shown here is derived from an EMBL/GenBank/DDBJ whole genome shotgun (WGS) entry which is preliminary data.</text>
</comment>
<dbReference type="InterPro" id="IPR038732">
    <property type="entry name" value="HpyO/CreE_NAD-binding"/>
</dbReference>
<dbReference type="PANTHER" id="PTHR40254">
    <property type="entry name" value="BLR0577 PROTEIN"/>
    <property type="match status" value="1"/>
</dbReference>
<proteinExistence type="predicted"/>
<gene>
    <name evidence="2" type="ORF">NOF55_21280</name>
</gene>
<dbReference type="EMBL" id="JANFPI010000010">
    <property type="protein sequence ID" value="MCX8999643.1"/>
    <property type="molecule type" value="Genomic_DNA"/>
</dbReference>
<protein>
    <submittedName>
        <fullName evidence="2">FAD/NAD(P)-binding protein</fullName>
    </submittedName>
</protein>
<dbReference type="AlphaFoldDB" id="A0AAE3N2J6"/>
<dbReference type="SUPFAM" id="SSF51905">
    <property type="entry name" value="FAD/NAD(P)-binding domain"/>
    <property type="match status" value="2"/>
</dbReference>
<reference evidence="2" key="1">
    <citation type="submission" date="2022-07" db="EMBL/GenBank/DDBJ databases">
        <title>Ectorhizobium quercum gen.nov., sp. nov.</title>
        <authorList>
            <person name="Ma T."/>
            <person name="Li Y."/>
        </authorList>
    </citation>
    <scope>NUCLEOTIDE SEQUENCE</scope>
    <source>
        <strain evidence="2">BDR2-2</strain>
    </source>
</reference>